<sequence length="103" mass="11461">MISLDLIREHCRADPEDVSEGLLTSYRDAAVRLFERRTGRVLVVDVSSGASANALKVEGDVLVALLMLIDHWVSHKGVATDVQLMEVPMGAKQVMDLYRSFFE</sequence>
<dbReference type="RefSeq" id="WP_132477980.1">
    <property type="nucleotide sequence ID" value="NZ_JBHRVM010000001.1"/>
</dbReference>
<dbReference type="Proteomes" id="UP000294692">
    <property type="component" value="Unassembled WGS sequence"/>
</dbReference>
<dbReference type="InterPro" id="IPR006450">
    <property type="entry name" value="Phage_HK97_gp6-like"/>
</dbReference>
<keyword evidence="2" id="KW-1185">Reference proteome</keyword>
<dbReference type="OrthoDB" id="8665605at2"/>
<comment type="caution">
    <text evidence="1">The sequence shown here is derived from an EMBL/GenBank/DDBJ whole genome shotgun (WGS) entry which is preliminary data.</text>
</comment>
<dbReference type="Gene3D" id="1.10.3230.30">
    <property type="entry name" value="Phage gp6-like head-tail connector protein"/>
    <property type="match status" value="1"/>
</dbReference>
<dbReference type="Pfam" id="PF05135">
    <property type="entry name" value="Phage_connect_1"/>
    <property type="match status" value="1"/>
</dbReference>
<reference evidence="1 2" key="1">
    <citation type="submission" date="2019-03" db="EMBL/GenBank/DDBJ databases">
        <title>Genomic Encyclopedia of Type Strains, Phase IV (KMG-IV): sequencing the most valuable type-strain genomes for metagenomic binning, comparative biology and taxonomic classification.</title>
        <authorList>
            <person name="Goeker M."/>
        </authorList>
    </citation>
    <scope>NUCLEOTIDE SEQUENCE [LARGE SCALE GENOMIC DNA]</scope>
    <source>
        <strain evidence="1 2">DSM 100048</strain>
    </source>
</reference>
<dbReference type="EMBL" id="SMBX01000010">
    <property type="protein sequence ID" value="TCU93942.1"/>
    <property type="molecule type" value="Genomic_DNA"/>
</dbReference>
<protein>
    <submittedName>
        <fullName evidence="1">Gp6-like head-tail connector protein</fullName>
    </submittedName>
</protein>
<dbReference type="NCBIfam" id="TIGR01560">
    <property type="entry name" value="put_DNA_pack"/>
    <property type="match status" value="1"/>
</dbReference>
<dbReference type="CDD" id="cd08054">
    <property type="entry name" value="gp6"/>
    <property type="match status" value="1"/>
</dbReference>
<accession>A0A4R3US68</accession>
<evidence type="ECO:0000313" key="1">
    <source>
        <dbReference type="EMBL" id="TCU93942.1"/>
    </source>
</evidence>
<proteinExistence type="predicted"/>
<evidence type="ECO:0000313" key="2">
    <source>
        <dbReference type="Proteomes" id="UP000294692"/>
    </source>
</evidence>
<dbReference type="InterPro" id="IPR021146">
    <property type="entry name" value="Phage_gp6-like_head-tail"/>
</dbReference>
<gene>
    <name evidence="1" type="ORF">EV686_110110</name>
</gene>
<organism evidence="1 2">
    <name type="scientific">Paracandidimonas soli</name>
    <dbReference type="NCBI Taxonomy" id="1917182"/>
    <lineage>
        <taxon>Bacteria</taxon>
        <taxon>Pseudomonadati</taxon>
        <taxon>Pseudomonadota</taxon>
        <taxon>Betaproteobacteria</taxon>
        <taxon>Burkholderiales</taxon>
        <taxon>Alcaligenaceae</taxon>
        <taxon>Paracandidimonas</taxon>
    </lineage>
</organism>
<dbReference type="AlphaFoldDB" id="A0A4R3US68"/>
<name>A0A4R3US68_9BURK</name>